<dbReference type="Gene3D" id="1.10.10.410">
    <property type="match status" value="1"/>
</dbReference>
<dbReference type="KEGG" id="bbel:109487566"/>
<evidence type="ECO:0000256" key="3">
    <source>
        <dbReference type="ARBA" id="ARBA00022598"/>
    </source>
</evidence>
<dbReference type="Pfam" id="PF02637">
    <property type="entry name" value="GatB_Yqey"/>
    <property type="match status" value="2"/>
</dbReference>
<reference evidence="13" key="1">
    <citation type="submission" date="2025-08" db="UniProtKB">
        <authorList>
            <consortium name="RefSeq"/>
        </authorList>
    </citation>
    <scope>IDENTIFICATION</scope>
    <source>
        <tissue evidence="13">Gonad</tissue>
    </source>
</reference>
<dbReference type="GO" id="GO:0030956">
    <property type="term" value="C:glutamyl-tRNA(Gln) amidotransferase complex"/>
    <property type="evidence" value="ECO:0007669"/>
    <property type="project" value="UniProtKB-UniRule"/>
</dbReference>
<dbReference type="PROSITE" id="PS01234">
    <property type="entry name" value="GATB"/>
    <property type="match status" value="1"/>
</dbReference>
<dbReference type="HAMAP" id="MF_00121">
    <property type="entry name" value="GatB"/>
    <property type="match status" value="1"/>
</dbReference>
<dbReference type="OrthoDB" id="1722066at2759"/>
<dbReference type="EC" id="6.3.5.-" evidence="10"/>
<dbReference type="InterPro" id="IPR017959">
    <property type="entry name" value="Asn/Gln-tRNA_amidoTrfase_suB/E"/>
</dbReference>
<organism evidence="12 13">
    <name type="scientific">Branchiostoma belcheri</name>
    <name type="common">Amphioxus</name>
    <dbReference type="NCBI Taxonomy" id="7741"/>
    <lineage>
        <taxon>Eukaryota</taxon>
        <taxon>Metazoa</taxon>
        <taxon>Chordata</taxon>
        <taxon>Cephalochordata</taxon>
        <taxon>Leptocardii</taxon>
        <taxon>Amphioxiformes</taxon>
        <taxon>Branchiostomatidae</taxon>
        <taxon>Branchiostoma</taxon>
    </lineage>
</organism>
<feature type="domain" description="Asn/Gln amidotransferase" evidence="11">
    <location>
        <begin position="388"/>
        <end position="565"/>
    </location>
</feature>
<keyword evidence="6 10" id="KW-0648">Protein biosynthesis</keyword>
<dbReference type="InterPro" id="IPR006075">
    <property type="entry name" value="Asn/Gln-tRNA_Trfase_suB/E_cat"/>
</dbReference>
<dbReference type="InterPro" id="IPR042114">
    <property type="entry name" value="GatB_C_1"/>
</dbReference>
<evidence type="ECO:0000256" key="6">
    <source>
        <dbReference type="ARBA" id="ARBA00022917"/>
    </source>
</evidence>
<dbReference type="Proteomes" id="UP000515135">
    <property type="component" value="Unplaced"/>
</dbReference>
<keyword evidence="12" id="KW-1185">Reference proteome</keyword>
<dbReference type="GO" id="GO:0005739">
    <property type="term" value="C:mitochondrion"/>
    <property type="evidence" value="ECO:0007669"/>
    <property type="project" value="UniProtKB-SubCell"/>
</dbReference>
<comment type="catalytic activity">
    <reaction evidence="9 10">
        <text>L-glutamyl-tRNA(Gln) + L-glutamine + ATP + H2O = L-glutaminyl-tRNA(Gln) + L-glutamate + ADP + phosphate + H(+)</text>
        <dbReference type="Rhea" id="RHEA:17521"/>
        <dbReference type="Rhea" id="RHEA-COMP:9681"/>
        <dbReference type="Rhea" id="RHEA-COMP:9684"/>
        <dbReference type="ChEBI" id="CHEBI:15377"/>
        <dbReference type="ChEBI" id="CHEBI:15378"/>
        <dbReference type="ChEBI" id="CHEBI:29985"/>
        <dbReference type="ChEBI" id="CHEBI:30616"/>
        <dbReference type="ChEBI" id="CHEBI:43474"/>
        <dbReference type="ChEBI" id="CHEBI:58359"/>
        <dbReference type="ChEBI" id="CHEBI:78520"/>
        <dbReference type="ChEBI" id="CHEBI:78521"/>
        <dbReference type="ChEBI" id="CHEBI:456216"/>
    </reaction>
</comment>
<dbReference type="GO" id="GO:0070681">
    <property type="term" value="P:glutaminyl-tRNAGln biosynthesis via transamidation"/>
    <property type="evidence" value="ECO:0007669"/>
    <property type="project" value="UniProtKB-UniRule"/>
</dbReference>
<keyword evidence="10" id="KW-0496">Mitochondrion</keyword>
<comment type="subunit">
    <text evidence="2">Heterotrimer of A, B and C subunits.</text>
</comment>
<dbReference type="GO" id="GO:0050567">
    <property type="term" value="F:glutaminyl-tRNA synthase (glutamine-hydrolyzing) activity"/>
    <property type="evidence" value="ECO:0007669"/>
    <property type="project" value="UniProtKB-UniRule"/>
</dbReference>
<comment type="catalytic activity">
    <reaction evidence="8">
        <text>L-aspartyl-tRNA(Asn) + L-glutamine + ATP + H2O = L-asparaginyl-tRNA(Asn) + L-glutamate + ADP + phosphate + 2 H(+)</text>
        <dbReference type="Rhea" id="RHEA:14513"/>
        <dbReference type="Rhea" id="RHEA-COMP:9674"/>
        <dbReference type="Rhea" id="RHEA-COMP:9677"/>
        <dbReference type="ChEBI" id="CHEBI:15377"/>
        <dbReference type="ChEBI" id="CHEBI:15378"/>
        <dbReference type="ChEBI" id="CHEBI:29985"/>
        <dbReference type="ChEBI" id="CHEBI:30616"/>
        <dbReference type="ChEBI" id="CHEBI:43474"/>
        <dbReference type="ChEBI" id="CHEBI:58359"/>
        <dbReference type="ChEBI" id="CHEBI:78515"/>
        <dbReference type="ChEBI" id="CHEBI:78516"/>
        <dbReference type="ChEBI" id="CHEBI:456216"/>
    </reaction>
</comment>
<evidence type="ECO:0000256" key="4">
    <source>
        <dbReference type="ARBA" id="ARBA00022741"/>
    </source>
</evidence>
<evidence type="ECO:0000256" key="8">
    <source>
        <dbReference type="ARBA" id="ARBA00047380"/>
    </source>
</evidence>
<dbReference type="PANTHER" id="PTHR11659:SF0">
    <property type="entry name" value="GLUTAMYL-TRNA(GLN) AMIDOTRANSFERASE SUBUNIT B, MITOCHONDRIAL"/>
    <property type="match status" value="1"/>
</dbReference>
<dbReference type="InterPro" id="IPR004413">
    <property type="entry name" value="GatB"/>
</dbReference>
<evidence type="ECO:0000256" key="10">
    <source>
        <dbReference type="HAMAP-Rule" id="MF_03147"/>
    </source>
</evidence>
<sequence>MASSAHKFCVERILLSCRRSLRTCSRSYAKAKTKKDHTSPLPGGWQGRVGLEIHAQISSNSKLFSGSQVQFSAPPNTLVSPLDASLPGTLPVLNRRCVEAGVLTALALNCHINRRSLFDRKHYFYADLPAGYQITQQRLPLAVNGHMTFDVYDESRSQRQVLKSCQVRIKQLQLEQDSGKSLHDQENGEVLVDLNRAGVALMEIVTEPDMVDGAEAAAMVKELQLILQALGTCDGNMSEGSMRVDANISVSRSNEELGTRAEVKNINSAKFVQKAIEYEMQRQIRVLEGAGEVEEETRYFDWKAGKTISLRDKEQRHDYRYMPEPNLPPLIVYTDATSPRGMQDSVVNIDRIREQMPELPDTTRRRLVEKYGIQFQHSVALVGEGLVEYFETLIDVKGKGRDPRSAASWVLTDLLEQLHKRSLTFQECSVTASKLGEIVDLVGMGTISKSTGKKSVVLYKAHMLQLTCPTKYIFCWIFSQILGLLFDGDNRSLSQIIEENEWAQIRDEETLGRICDDILEKHTELVEAYRKGNVKVVNRLMGEVQKATNRCAEPTVTSRVLKLKLEEH</sequence>
<dbReference type="NCBIfam" id="NF004012">
    <property type="entry name" value="PRK05477.1-2"/>
    <property type="match status" value="1"/>
</dbReference>
<evidence type="ECO:0000313" key="13">
    <source>
        <dbReference type="RefSeq" id="XP_019647133.1"/>
    </source>
</evidence>
<comment type="subunit">
    <text evidence="10">Subunit of the heterotrimeric GatCAB amidotransferase (AdT) complex, composed of A, B and C subunits.</text>
</comment>
<evidence type="ECO:0000256" key="9">
    <source>
        <dbReference type="ARBA" id="ARBA00047913"/>
    </source>
</evidence>
<dbReference type="NCBIfam" id="TIGR00133">
    <property type="entry name" value="gatB"/>
    <property type="match status" value="1"/>
</dbReference>
<evidence type="ECO:0000256" key="5">
    <source>
        <dbReference type="ARBA" id="ARBA00022840"/>
    </source>
</evidence>
<dbReference type="GeneID" id="109487566"/>
<protein>
    <recommendedName>
        <fullName evidence="10">Glutamyl-tRNA(Gln) amidotransferase subunit B, mitochondrial</fullName>
        <shortName evidence="10">Glu-AdT subunit B</shortName>
        <ecNumber evidence="10">6.3.5.-</ecNumber>
    </recommendedName>
</protein>
<dbReference type="Pfam" id="PF02934">
    <property type="entry name" value="GatB_N"/>
    <property type="match status" value="1"/>
</dbReference>
<dbReference type="InterPro" id="IPR017958">
    <property type="entry name" value="Gln-tRNA_amidoTrfase_suB_CS"/>
</dbReference>
<dbReference type="NCBIfam" id="NF004014">
    <property type="entry name" value="PRK05477.1-4"/>
    <property type="match status" value="1"/>
</dbReference>
<dbReference type="PANTHER" id="PTHR11659">
    <property type="entry name" value="GLUTAMYL-TRNA GLN AMIDOTRANSFERASE SUBUNIT B MITOCHONDRIAL AND PROKARYOTIC PET112-RELATED"/>
    <property type="match status" value="1"/>
</dbReference>
<keyword evidence="4 10" id="KW-0547">Nucleotide-binding</keyword>
<comment type="function">
    <text evidence="10">Allows the formation of correctly charged Gln-tRNA(Gln) through the transamidation of misacylated Glu-tRNA(Gln) in the mitochondria. The reaction takes place in the presence of glutamine and ATP through an activated gamma-phospho-Glu-tRNA(Gln).</text>
</comment>
<dbReference type="InterPro" id="IPR003789">
    <property type="entry name" value="Asn/Gln_tRNA_amidoTrase-B-like"/>
</dbReference>
<evidence type="ECO:0000313" key="12">
    <source>
        <dbReference type="Proteomes" id="UP000515135"/>
    </source>
</evidence>
<dbReference type="SUPFAM" id="SSF89095">
    <property type="entry name" value="GatB/YqeY motif"/>
    <property type="match status" value="2"/>
</dbReference>
<name>A0A6P5ABV9_BRABE</name>
<comment type="similarity">
    <text evidence="1 10">Belongs to the GatB/GatE family. GatB subfamily.</text>
</comment>
<dbReference type="InterPro" id="IPR014746">
    <property type="entry name" value="Gln_synth/guanido_kin_cat_dom"/>
</dbReference>
<gene>
    <name evidence="13" type="primary">LOC109487566</name>
</gene>
<dbReference type="InterPro" id="IPR023168">
    <property type="entry name" value="GatB_Yqey_C_2"/>
</dbReference>
<comment type="function">
    <text evidence="7">Allows the formation of correctly charged Asn-tRNA(Asn) or Gln-tRNA(Gln) through the transamidation of misacylated Asp-tRNA(Asn) or Glu-tRNA(Gln) in organisms which lack either or both of asparaginyl-tRNA or glutaminyl-tRNA synthetases. The reaction takes place in the presence of glutamine and ATP through an activated phospho-Asp-tRNA(Asn) or phospho-Glu-tRNA(Gln).</text>
</comment>
<evidence type="ECO:0000256" key="1">
    <source>
        <dbReference type="ARBA" id="ARBA00005306"/>
    </source>
</evidence>
<dbReference type="SMART" id="SM00845">
    <property type="entry name" value="GatB_Yqey"/>
    <property type="match status" value="1"/>
</dbReference>
<dbReference type="AlphaFoldDB" id="A0A6P5ABV9"/>
<keyword evidence="3 10" id="KW-0436">Ligase</keyword>
<proteinExistence type="inferred from homology"/>
<dbReference type="RefSeq" id="XP_019647133.1">
    <property type="nucleotide sequence ID" value="XM_019791574.1"/>
</dbReference>
<dbReference type="InterPro" id="IPR018027">
    <property type="entry name" value="Asn/Gln_amidotransferase"/>
</dbReference>
<keyword evidence="5 10" id="KW-0067">ATP-binding</keyword>
<comment type="subcellular location">
    <subcellularLocation>
        <location evidence="10">Mitochondrion</location>
    </subcellularLocation>
</comment>
<evidence type="ECO:0000256" key="2">
    <source>
        <dbReference type="ARBA" id="ARBA00011123"/>
    </source>
</evidence>
<dbReference type="GO" id="GO:0005524">
    <property type="term" value="F:ATP binding"/>
    <property type="evidence" value="ECO:0007669"/>
    <property type="project" value="UniProtKB-KW"/>
</dbReference>
<dbReference type="Gene3D" id="1.10.150.380">
    <property type="entry name" value="GatB domain, N-terminal subdomain"/>
    <property type="match status" value="1"/>
</dbReference>
<dbReference type="GO" id="GO:0032543">
    <property type="term" value="P:mitochondrial translation"/>
    <property type="evidence" value="ECO:0007669"/>
    <property type="project" value="UniProtKB-UniRule"/>
</dbReference>
<accession>A0A6P5ABV9</accession>
<dbReference type="SUPFAM" id="SSF55931">
    <property type="entry name" value="Glutamine synthetase/guanido kinase"/>
    <property type="match status" value="1"/>
</dbReference>
<evidence type="ECO:0000256" key="7">
    <source>
        <dbReference type="ARBA" id="ARBA00024799"/>
    </source>
</evidence>
<evidence type="ECO:0000259" key="11">
    <source>
        <dbReference type="SMART" id="SM00845"/>
    </source>
</evidence>